<keyword evidence="11" id="KW-0067">ATP-binding</keyword>
<comment type="similarity">
    <text evidence="2">Belongs to the CpsD/CapB family.</text>
</comment>
<dbReference type="SUPFAM" id="SSF52540">
    <property type="entry name" value="P-loop containing nucleoside triphosphate hydrolases"/>
    <property type="match status" value="1"/>
</dbReference>
<evidence type="ECO:0000256" key="15">
    <source>
        <dbReference type="ARBA" id="ARBA00051245"/>
    </source>
</evidence>
<dbReference type="PANTHER" id="PTHR32309:SF13">
    <property type="entry name" value="FERRIC ENTEROBACTIN TRANSPORT PROTEIN FEPE"/>
    <property type="match status" value="1"/>
</dbReference>
<dbReference type="InterPro" id="IPR027417">
    <property type="entry name" value="P-loop_NTPase"/>
</dbReference>
<dbReference type="PANTHER" id="PTHR32309">
    <property type="entry name" value="TYROSINE-PROTEIN KINASE"/>
    <property type="match status" value="1"/>
</dbReference>
<keyword evidence="7" id="KW-0808">Transferase</keyword>
<dbReference type="Proteomes" id="UP000197277">
    <property type="component" value="Unassembled WGS sequence"/>
</dbReference>
<dbReference type="Pfam" id="PF13614">
    <property type="entry name" value="AAA_31"/>
    <property type="match status" value="1"/>
</dbReference>
<reference evidence="19 20" key="1">
    <citation type="submission" date="2017-06" db="EMBL/GenBank/DDBJ databases">
        <title>Hymenobacter amundsenii sp. nov. isolated from regoliths in Antarctica.</title>
        <authorList>
            <person name="Sedlacek I."/>
            <person name="Kralova S."/>
            <person name="Pantucek R."/>
            <person name="Svec P."/>
            <person name="Holochova P."/>
            <person name="Stankova E."/>
            <person name="Vrbovska V."/>
            <person name="Busse H.-J."/>
        </authorList>
    </citation>
    <scope>NUCLEOTIDE SEQUENCE [LARGE SCALE GENOMIC DNA]</scope>
    <source>
        <strain evidence="19 20">CCM 8682</strain>
    </source>
</reference>
<feature type="transmembrane region" description="Helical" evidence="16">
    <location>
        <begin position="524"/>
        <end position="545"/>
    </location>
</feature>
<gene>
    <name evidence="19" type="ORF">CDA63_03530</name>
</gene>
<keyword evidence="8 16" id="KW-0812">Transmembrane</keyword>
<dbReference type="InterPro" id="IPR005702">
    <property type="entry name" value="Wzc-like_C"/>
</dbReference>
<dbReference type="EMBL" id="NIRR01000003">
    <property type="protein sequence ID" value="OWP64456.1"/>
    <property type="molecule type" value="Genomic_DNA"/>
</dbReference>
<evidence type="ECO:0000256" key="1">
    <source>
        <dbReference type="ARBA" id="ARBA00004429"/>
    </source>
</evidence>
<feature type="domain" description="Polysaccharide chain length determinant N-terminal" evidence="17">
    <location>
        <begin position="16"/>
        <end position="107"/>
    </location>
</feature>
<dbReference type="GO" id="GO:0005886">
    <property type="term" value="C:plasma membrane"/>
    <property type="evidence" value="ECO:0007669"/>
    <property type="project" value="UniProtKB-SubCell"/>
</dbReference>
<keyword evidence="9" id="KW-0547">Nucleotide-binding</keyword>
<evidence type="ECO:0000256" key="4">
    <source>
        <dbReference type="ARBA" id="ARBA00011903"/>
    </source>
</evidence>
<evidence type="ECO:0000256" key="11">
    <source>
        <dbReference type="ARBA" id="ARBA00022840"/>
    </source>
</evidence>
<dbReference type="InterPro" id="IPR025669">
    <property type="entry name" value="AAA_dom"/>
</dbReference>
<keyword evidence="14" id="KW-0829">Tyrosine-protein kinase</keyword>
<dbReference type="AlphaFoldDB" id="A0A246FNW7"/>
<sequence length="803" mass="88325">MESAQLSPASASAADVTLSELWFQLRRRWPWFVGSLLLAGLAAFLYLRVTPPEYAFRSTLLLGDQATGSKQTQELLQMLEVKDKGPKMEDEIGVLTSADLVGQVLDRLPFEVTYHAAPATWLNSVAEVQVREQAATTAPFRLRPLPTAPQLTGVRIYVTPLPNGRFRVRADAAKGQLYELPTGRLVQDVLAPRLDEVVGAGDTLRTPLLTAVIQPVTTNAAEAIKADGHYFVLLHDRGNLIREYQQHLGVHPIDRESRIVELTSKGAVPAKETQFLDTLMAVYMQNDLRAKNLTGQKTVAFLNEQIQQLARSVGTSAAAISSFRTTQGVVDVEAQSVSGIQQQSELESRRARVSTNQKYYRNMLSYLRERQGTSQIAAPTSMGIEDPVVDKLILQLAELNSQRAALEVNASAGNPLVTILDERIRVAKESLTQTLANMSRAADIALGDLDTQLARVRSTMSRMPENERQLSELRSKSEFNDKNYQFLVEKRAEAAIALATNATDKKVVDAAAMSGTGPLAPKPGMVMLLALLGGLLVPTGLSLLLDKANSRIQSKQDLSRITSIPMLGVVAHGTKQDKATMLQNPKGPLAESFRSIRVNLQYLSAGLDKQVIGVTSSVPGEGKTFCAVNLAAEMALSNRKVLLLECDLRRPAVMAYFGLAETGAPYGLSTYLAGESTLDESRQPSGVPNLDVLGCGPLPANPTQLLEGPRMTELMAELRRQYDYILVDTPPTGYVAEFFLLLHHLDANIYVVRQNYTDKSLISNIDELHLNNKIKHVYLIINDVHFTSTYEYRYKKDAYTYGY</sequence>
<comment type="subcellular location">
    <subcellularLocation>
        <location evidence="1">Cell inner membrane</location>
        <topology evidence="1">Multi-pass membrane protein</topology>
    </subcellularLocation>
</comment>
<keyword evidence="6" id="KW-0997">Cell inner membrane</keyword>
<evidence type="ECO:0000256" key="6">
    <source>
        <dbReference type="ARBA" id="ARBA00022519"/>
    </source>
</evidence>
<dbReference type="CDD" id="cd05387">
    <property type="entry name" value="BY-kinase"/>
    <property type="match status" value="1"/>
</dbReference>
<comment type="caution">
    <text evidence="19">The sequence shown here is derived from an EMBL/GenBank/DDBJ whole genome shotgun (WGS) entry which is preliminary data.</text>
</comment>
<evidence type="ECO:0000313" key="19">
    <source>
        <dbReference type="EMBL" id="OWP64456.1"/>
    </source>
</evidence>
<evidence type="ECO:0000256" key="2">
    <source>
        <dbReference type="ARBA" id="ARBA00007316"/>
    </source>
</evidence>
<feature type="transmembrane region" description="Helical" evidence="16">
    <location>
        <begin position="29"/>
        <end position="47"/>
    </location>
</feature>
<keyword evidence="10" id="KW-0418">Kinase</keyword>
<evidence type="ECO:0000256" key="12">
    <source>
        <dbReference type="ARBA" id="ARBA00022989"/>
    </source>
</evidence>
<evidence type="ECO:0000256" key="3">
    <source>
        <dbReference type="ARBA" id="ARBA00008883"/>
    </source>
</evidence>
<comment type="similarity">
    <text evidence="3">Belongs to the etk/wzc family.</text>
</comment>
<evidence type="ECO:0000259" key="18">
    <source>
        <dbReference type="Pfam" id="PF13614"/>
    </source>
</evidence>
<evidence type="ECO:0000256" key="9">
    <source>
        <dbReference type="ARBA" id="ARBA00022741"/>
    </source>
</evidence>
<dbReference type="InterPro" id="IPR050445">
    <property type="entry name" value="Bact_polysacc_biosynth/exp"/>
</dbReference>
<evidence type="ECO:0000256" key="8">
    <source>
        <dbReference type="ARBA" id="ARBA00022692"/>
    </source>
</evidence>
<evidence type="ECO:0000256" key="7">
    <source>
        <dbReference type="ARBA" id="ARBA00022679"/>
    </source>
</evidence>
<evidence type="ECO:0000256" key="5">
    <source>
        <dbReference type="ARBA" id="ARBA00022475"/>
    </source>
</evidence>
<evidence type="ECO:0000313" key="20">
    <source>
        <dbReference type="Proteomes" id="UP000197277"/>
    </source>
</evidence>
<feature type="domain" description="AAA" evidence="18">
    <location>
        <begin position="610"/>
        <end position="733"/>
    </location>
</feature>
<dbReference type="GO" id="GO:0004715">
    <property type="term" value="F:non-membrane spanning protein tyrosine kinase activity"/>
    <property type="evidence" value="ECO:0007669"/>
    <property type="project" value="UniProtKB-EC"/>
</dbReference>
<keyword evidence="12 16" id="KW-1133">Transmembrane helix</keyword>
<dbReference type="GO" id="GO:0005524">
    <property type="term" value="F:ATP binding"/>
    <property type="evidence" value="ECO:0007669"/>
    <property type="project" value="UniProtKB-KW"/>
</dbReference>
<evidence type="ECO:0000256" key="10">
    <source>
        <dbReference type="ARBA" id="ARBA00022777"/>
    </source>
</evidence>
<protein>
    <recommendedName>
        <fullName evidence="4">non-specific protein-tyrosine kinase</fullName>
        <ecNumber evidence="4">2.7.10.2</ecNumber>
    </recommendedName>
</protein>
<dbReference type="Pfam" id="PF02706">
    <property type="entry name" value="Wzz"/>
    <property type="match status" value="1"/>
</dbReference>
<name>A0A246FNW7_9BACT</name>
<keyword evidence="20" id="KW-1185">Reference proteome</keyword>
<organism evidence="19 20">
    <name type="scientific">Hymenobacter amundsenii</name>
    <dbReference type="NCBI Taxonomy" id="2006685"/>
    <lineage>
        <taxon>Bacteria</taxon>
        <taxon>Pseudomonadati</taxon>
        <taxon>Bacteroidota</taxon>
        <taxon>Cytophagia</taxon>
        <taxon>Cytophagales</taxon>
        <taxon>Hymenobacteraceae</taxon>
        <taxon>Hymenobacter</taxon>
    </lineage>
</organism>
<evidence type="ECO:0000256" key="13">
    <source>
        <dbReference type="ARBA" id="ARBA00023136"/>
    </source>
</evidence>
<dbReference type="OrthoDB" id="9794577at2"/>
<proteinExistence type="inferred from homology"/>
<evidence type="ECO:0000256" key="14">
    <source>
        <dbReference type="ARBA" id="ARBA00023137"/>
    </source>
</evidence>
<evidence type="ECO:0000256" key="16">
    <source>
        <dbReference type="SAM" id="Phobius"/>
    </source>
</evidence>
<keyword evidence="5" id="KW-1003">Cell membrane</keyword>
<dbReference type="EC" id="2.7.10.2" evidence="4"/>
<dbReference type="Gene3D" id="3.40.50.300">
    <property type="entry name" value="P-loop containing nucleotide triphosphate hydrolases"/>
    <property type="match status" value="1"/>
</dbReference>
<dbReference type="InterPro" id="IPR003856">
    <property type="entry name" value="LPS_length_determ_N"/>
</dbReference>
<comment type="catalytic activity">
    <reaction evidence="15">
        <text>L-tyrosyl-[protein] + ATP = O-phospho-L-tyrosyl-[protein] + ADP + H(+)</text>
        <dbReference type="Rhea" id="RHEA:10596"/>
        <dbReference type="Rhea" id="RHEA-COMP:10136"/>
        <dbReference type="Rhea" id="RHEA-COMP:20101"/>
        <dbReference type="ChEBI" id="CHEBI:15378"/>
        <dbReference type="ChEBI" id="CHEBI:30616"/>
        <dbReference type="ChEBI" id="CHEBI:46858"/>
        <dbReference type="ChEBI" id="CHEBI:61978"/>
        <dbReference type="ChEBI" id="CHEBI:456216"/>
        <dbReference type="EC" id="2.7.10.2"/>
    </reaction>
</comment>
<accession>A0A246FNW7</accession>
<keyword evidence="13 16" id="KW-0472">Membrane</keyword>
<dbReference type="NCBIfam" id="TIGR01007">
    <property type="entry name" value="eps_fam"/>
    <property type="match status" value="1"/>
</dbReference>
<evidence type="ECO:0000259" key="17">
    <source>
        <dbReference type="Pfam" id="PF02706"/>
    </source>
</evidence>